<evidence type="ECO:0000313" key="9">
    <source>
        <dbReference type="Proteomes" id="UP000306196"/>
    </source>
</evidence>
<dbReference type="SUPFAM" id="SSF52172">
    <property type="entry name" value="CheY-like"/>
    <property type="match status" value="1"/>
</dbReference>
<reference evidence="8 9" key="1">
    <citation type="submission" date="2019-05" db="EMBL/GenBank/DDBJ databases">
        <title>Verrucobacter flavum gen. nov., sp. nov. a new member of the family Verrucomicrobiaceae.</title>
        <authorList>
            <person name="Szuroczki S."/>
            <person name="Abbaszade G."/>
            <person name="Szabo A."/>
            <person name="Felfoldi T."/>
            <person name="Schumann P."/>
            <person name="Boka K."/>
            <person name="Keki Z."/>
            <person name="Toumi M."/>
            <person name="Toth E."/>
        </authorList>
    </citation>
    <scope>NUCLEOTIDE SEQUENCE [LARGE SCALE GENOMIC DNA]</scope>
    <source>
        <strain evidence="8 9">MG-N-17</strain>
    </source>
</reference>
<dbReference type="InterPro" id="IPR011006">
    <property type="entry name" value="CheY-like_superfamily"/>
</dbReference>
<dbReference type="PANTHER" id="PTHR43214:SF41">
    <property type="entry name" value="NITRATE_NITRITE RESPONSE REGULATOR PROTEIN NARP"/>
    <property type="match status" value="1"/>
</dbReference>
<dbReference type="Pfam" id="PF00072">
    <property type="entry name" value="Response_reg"/>
    <property type="match status" value="1"/>
</dbReference>
<evidence type="ECO:0000259" key="7">
    <source>
        <dbReference type="PROSITE" id="PS50110"/>
    </source>
</evidence>
<keyword evidence="4" id="KW-0804">Transcription</keyword>
<dbReference type="Proteomes" id="UP000306196">
    <property type="component" value="Unassembled WGS sequence"/>
</dbReference>
<dbReference type="CDD" id="cd06170">
    <property type="entry name" value="LuxR_C_like"/>
    <property type="match status" value="1"/>
</dbReference>
<comment type="caution">
    <text evidence="8">The sequence shown here is derived from an EMBL/GenBank/DDBJ whole genome shotgun (WGS) entry which is preliminary data.</text>
</comment>
<dbReference type="InterPro" id="IPR039420">
    <property type="entry name" value="WalR-like"/>
</dbReference>
<dbReference type="InterPro" id="IPR058245">
    <property type="entry name" value="NreC/VraR/RcsB-like_REC"/>
</dbReference>
<name>A0A5R8KFI0_9BACT</name>
<keyword evidence="2" id="KW-0805">Transcription regulation</keyword>
<evidence type="ECO:0000256" key="2">
    <source>
        <dbReference type="ARBA" id="ARBA00023015"/>
    </source>
</evidence>
<dbReference type="GO" id="GO:0003677">
    <property type="term" value="F:DNA binding"/>
    <property type="evidence" value="ECO:0007669"/>
    <property type="project" value="UniProtKB-KW"/>
</dbReference>
<dbReference type="Pfam" id="PF00196">
    <property type="entry name" value="GerE"/>
    <property type="match status" value="1"/>
</dbReference>
<dbReference type="PROSITE" id="PS50043">
    <property type="entry name" value="HTH_LUXR_2"/>
    <property type="match status" value="1"/>
</dbReference>
<dbReference type="SUPFAM" id="SSF46894">
    <property type="entry name" value="C-terminal effector domain of the bipartite response regulators"/>
    <property type="match status" value="1"/>
</dbReference>
<dbReference type="RefSeq" id="WP_138085889.1">
    <property type="nucleotide sequence ID" value="NZ_VAUV01000006.1"/>
</dbReference>
<evidence type="ECO:0000256" key="1">
    <source>
        <dbReference type="ARBA" id="ARBA00022553"/>
    </source>
</evidence>
<feature type="domain" description="Response regulatory" evidence="7">
    <location>
        <begin position="13"/>
        <end position="129"/>
    </location>
</feature>
<keyword evidence="1 5" id="KW-0597">Phosphoprotein</keyword>
<dbReference type="Gene3D" id="3.40.50.2300">
    <property type="match status" value="1"/>
</dbReference>
<dbReference type="SMART" id="SM00421">
    <property type="entry name" value="HTH_LUXR"/>
    <property type="match status" value="1"/>
</dbReference>
<gene>
    <name evidence="8" type="ORF">FEM03_09105</name>
</gene>
<feature type="modified residue" description="4-aspartylphosphate" evidence="5">
    <location>
        <position position="64"/>
    </location>
</feature>
<keyword evidence="3" id="KW-0238">DNA-binding</keyword>
<feature type="domain" description="HTH luxR-type" evidence="6">
    <location>
        <begin position="156"/>
        <end position="221"/>
    </location>
</feature>
<evidence type="ECO:0000313" key="8">
    <source>
        <dbReference type="EMBL" id="TLD71060.1"/>
    </source>
</evidence>
<dbReference type="GO" id="GO:0006355">
    <property type="term" value="P:regulation of DNA-templated transcription"/>
    <property type="evidence" value="ECO:0007669"/>
    <property type="project" value="InterPro"/>
</dbReference>
<organism evidence="8 9">
    <name type="scientific">Phragmitibacter flavus</name>
    <dbReference type="NCBI Taxonomy" id="2576071"/>
    <lineage>
        <taxon>Bacteria</taxon>
        <taxon>Pseudomonadati</taxon>
        <taxon>Verrucomicrobiota</taxon>
        <taxon>Verrucomicrobiia</taxon>
        <taxon>Verrucomicrobiales</taxon>
        <taxon>Verrucomicrobiaceae</taxon>
        <taxon>Phragmitibacter</taxon>
    </lineage>
</organism>
<dbReference type="AlphaFoldDB" id="A0A5R8KFI0"/>
<sequence>MNETPSNSPSKKRVLIVDDHPVFRHGVTLILNADPSFHVCGEAETATAGLELARQLTPDILITDITMPGPNGLELIKSIIAEQPRLLILVLSMHEEAEYALRVIRAGAKGYVMKDEAHQSIVLALQKILSGEFYLSARLNKTLILQAVHSPGGTEFGSQFSHLSDREMEVFELIGKRLSTREIAESLHLSVKTIETHRAHIKEKLALKTADELSHLAAQWIASSQPAEFISSSDPSLIPPPR</sequence>
<keyword evidence="9" id="KW-1185">Reference proteome</keyword>
<accession>A0A5R8KFI0</accession>
<evidence type="ECO:0000256" key="3">
    <source>
        <dbReference type="ARBA" id="ARBA00023125"/>
    </source>
</evidence>
<dbReference type="CDD" id="cd17535">
    <property type="entry name" value="REC_NarL-like"/>
    <property type="match status" value="1"/>
</dbReference>
<dbReference type="OrthoDB" id="191163at2"/>
<dbReference type="GO" id="GO:0000160">
    <property type="term" value="P:phosphorelay signal transduction system"/>
    <property type="evidence" value="ECO:0007669"/>
    <property type="project" value="InterPro"/>
</dbReference>
<evidence type="ECO:0000259" key="6">
    <source>
        <dbReference type="PROSITE" id="PS50043"/>
    </source>
</evidence>
<dbReference type="InterPro" id="IPR000792">
    <property type="entry name" value="Tscrpt_reg_LuxR_C"/>
</dbReference>
<evidence type="ECO:0000256" key="5">
    <source>
        <dbReference type="PROSITE-ProRule" id="PRU00169"/>
    </source>
</evidence>
<evidence type="ECO:0000256" key="4">
    <source>
        <dbReference type="ARBA" id="ARBA00023163"/>
    </source>
</evidence>
<dbReference type="InterPro" id="IPR016032">
    <property type="entry name" value="Sig_transdc_resp-reg_C-effctor"/>
</dbReference>
<protein>
    <submittedName>
        <fullName evidence="8">Response regulator transcription factor</fullName>
    </submittedName>
</protein>
<dbReference type="EMBL" id="VAUV01000006">
    <property type="protein sequence ID" value="TLD71060.1"/>
    <property type="molecule type" value="Genomic_DNA"/>
</dbReference>
<dbReference type="PROSITE" id="PS50110">
    <property type="entry name" value="RESPONSE_REGULATORY"/>
    <property type="match status" value="1"/>
</dbReference>
<dbReference type="InterPro" id="IPR001789">
    <property type="entry name" value="Sig_transdc_resp-reg_receiver"/>
</dbReference>
<dbReference type="PANTHER" id="PTHR43214">
    <property type="entry name" value="TWO-COMPONENT RESPONSE REGULATOR"/>
    <property type="match status" value="1"/>
</dbReference>
<dbReference type="PRINTS" id="PR00038">
    <property type="entry name" value="HTHLUXR"/>
</dbReference>
<dbReference type="SMART" id="SM00448">
    <property type="entry name" value="REC"/>
    <property type="match status" value="1"/>
</dbReference>
<proteinExistence type="predicted"/>